<evidence type="ECO:0000313" key="2">
    <source>
        <dbReference type="Proteomes" id="UP000831785"/>
    </source>
</evidence>
<reference evidence="1 2" key="1">
    <citation type="submission" date="2022-04" db="EMBL/GenBank/DDBJ databases">
        <title>Hymenobacter sp. isolated from the air.</title>
        <authorList>
            <person name="Won M."/>
            <person name="Lee C.-M."/>
            <person name="Woen H.-Y."/>
            <person name="Kwon S.-W."/>
        </authorList>
    </citation>
    <scope>NUCLEOTIDE SEQUENCE [LARGE SCALE GENOMIC DNA]</scope>
    <source>
        <strain evidence="2">5116 S-27</strain>
    </source>
</reference>
<accession>A0ABY4FH43</accession>
<evidence type="ECO:0008006" key="3">
    <source>
        <dbReference type="Google" id="ProtNLM"/>
    </source>
</evidence>
<dbReference type="RefSeq" id="WP_244719585.1">
    <property type="nucleotide sequence ID" value="NZ_CP095049.1"/>
</dbReference>
<gene>
    <name evidence="1" type="ORF">MUN80_03265</name>
</gene>
<proteinExistence type="predicted"/>
<sequence length="133" mass="14786">MSVLASYESLTLHLHPGAYPALETEWLGFANSVDFRRYIGQALQLAAEHGVRAWIANDRLLGAVRPIDLEWVASHVLPEMVALGVVRFARLESEATLNRLLIGSMYQDATPDLPLETRAFASIEEARAWARGQ</sequence>
<evidence type="ECO:0000313" key="1">
    <source>
        <dbReference type="EMBL" id="UOQ53786.1"/>
    </source>
</evidence>
<keyword evidence="2" id="KW-1185">Reference proteome</keyword>
<dbReference type="EMBL" id="CP095049">
    <property type="protein sequence ID" value="UOQ53786.1"/>
    <property type="molecule type" value="Genomic_DNA"/>
</dbReference>
<organism evidence="1 2">
    <name type="scientific">Hymenobacter cellulosivorans</name>
    <dbReference type="NCBI Taxonomy" id="2932249"/>
    <lineage>
        <taxon>Bacteria</taxon>
        <taxon>Pseudomonadati</taxon>
        <taxon>Bacteroidota</taxon>
        <taxon>Cytophagia</taxon>
        <taxon>Cytophagales</taxon>
        <taxon>Hymenobacteraceae</taxon>
        <taxon>Hymenobacter</taxon>
    </lineage>
</organism>
<protein>
    <recommendedName>
        <fullName evidence="3">STAS/SEC14 domain-containing protein</fullName>
    </recommendedName>
</protein>
<dbReference type="Proteomes" id="UP000831785">
    <property type="component" value="Chromosome"/>
</dbReference>
<name>A0ABY4FH43_9BACT</name>